<name>A0A5D4GVA4_9HYPH</name>
<dbReference type="Gene3D" id="3.40.50.12710">
    <property type="match status" value="1"/>
</dbReference>
<sequence>MTALKDRLARLIAASGPITVADYMATCLFDPDAGYYTTREPFGAAGDFTTAPEISQMFGELLAVWAWSAWAALGKPVPSVLAEIGPGRGTLMADMLRTLGRLDPSFVTLARVAMVEASPRLVEIQKAKLASGRAKPTWFADIASLPSLPLVIVGNELFDALPVRQFVKTPLGWCERMVALDEAGELTFGVGAAGIDPALLPRAANEAPDGAIFEAAPAREALMDEIAARIARHGGAGLFIDYGHVQPGLGDTLQAVRAHAFDEVLANPGAADLTSHVDFAALAEVARTHGLSARMMTQGQFLLGMGLLERAGALGERADEATRKRLQTEAERLAGPDAMGSLFKVLMIAPQGVSLPPFETAD</sequence>
<dbReference type="GO" id="GO:0032259">
    <property type="term" value="P:methylation"/>
    <property type="evidence" value="ECO:0007669"/>
    <property type="project" value="UniProtKB-KW"/>
</dbReference>
<dbReference type="AlphaFoldDB" id="A0A5D4GVA4"/>
<comment type="caution">
    <text evidence="3">The sequence shown here is derived from an EMBL/GenBank/DDBJ whole genome shotgun (WGS) entry which is preliminary data.</text>
</comment>
<dbReference type="OrthoDB" id="9794208at2"/>
<dbReference type="InterPro" id="IPR029063">
    <property type="entry name" value="SAM-dependent_MTases_sf"/>
</dbReference>
<reference evidence="3 4" key="1">
    <citation type="submission" date="2019-08" db="EMBL/GenBank/DDBJ databases">
        <authorList>
            <person name="Seo Y.L."/>
        </authorList>
    </citation>
    <scope>NUCLEOTIDE SEQUENCE [LARGE SCALE GENOMIC DNA]</scope>
    <source>
        <strain evidence="3 4">MaA-C15</strain>
    </source>
</reference>
<gene>
    <name evidence="3" type="ORF">FY036_17170</name>
</gene>
<keyword evidence="4" id="KW-1185">Reference proteome</keyword>
<protein>
    <submittedName>
        <fullName evidence="3">Class I SAM-dependent methyltransferase</fullName>
    </submittedName>
</protein>
<dbReference type="EMBL" id="VSZS01000066">
    <property type="protein sequence ID" value="TYR30450.1"/>
    <property type="molecule type" value="Genomic_DNA"/>
</dbReference>
<dbReference type="GO" id="GO:0035243">
    <property type="term" value="F:protein-arginine omega-N symmetric methyltransferase activity"/>
    <property type="evidence" value="ECO:0007669"/>
    <property type="project" value="TreeGrafter"/>
</dbReference>
<organism evidence="3 4">
    <name type="scientific">Neoaquamicrobium microcysteis</name>
    <dbReference type="NCBI Taxonomy" id="2682781"/>
    <lineage>
        <taxon>Bacteria</taxon>
        <taxon>Pseudomonadati</taxon>
        <taxon>Pseudomonadota</taxon>
        <taxon>Alphaproteobacteria</taxon>
        <taxon>Hyphomicrobiales</taxon>
        <taxon>Phyllobacteriaceae</taxon>
        <taxon>Neoaquamicrobium</taxon>
    </lineage>
</organism>
<dbReference type="RefSeq" id="WP_148915988.1">
    <property type="nucleotide sequence ID" value="NZ_VSZS01000066.1"/>
</dbReference>
<dbReference type="InterPro" id="IPR038375">
    <property type="entry name" value="NDUFAF7_sf"/>
</dbReference>
<reference evidence="3 4" key="2">
    <citation type="submission" date="2019-09" db="EMBL/GenBank/DDBJ databases">
        <title>Mesorhizobium sp. MaA-C15 isolated from Microcystis aeruginosa.</title>
        <authorList>
            <person name="Jeong S.E."/>
            <person name="Jin H.M."/>
            <person name="Jeon C.O."/>
        </authorList>
    </citation>
    <scope>NUCLEOTIDE SEQUENCE [LARGE SCALE GENOMIC DNA]</scope>
    <source>
        <strain evidence="3 4">MaA-C15</strain>
    </source>
</reference>
<dbReference type="PANTHER" id="PTHR12049:SF7">
    <property type="entry name" value="PROTEIN ARGININE METHYLTRANSFERASE NDUFAF7, MITOCHONDRIAL"/>
    <property type="match status" value="1"/>
</dbReference>
<dbReference type="Pfam" id="PF02636">
    <property type="entry name" value="Methyltransf_28"/>
    <property type="match status" value="1"/>
</dbReference>
<evidence type="ECO:0000256" key="1">
    <source>
        <dbReference type="ARBA" id="ARBA00022603"/>
    </source>
</evidence>
<dbReference type="Proteomes" id="UP000323258">
    <property type="component" value="Unassembled WGS sequence"/>
</dbReference>
<dbReference type="InterPro" id="IPR003788">
    <property type="entry name" value="NDUFAF7"/>
</dbReference>
<evidence type="ECO:0000313" key="3">
    <source>
        <dbReference type="EMBL" id="TYR30450.1"/>
    </source>
</evidence>
<keyword evidence="1 3" id="KW-0489">Methyltransferase</keyword>
<accession>A0A5D4GVA4</accession>
<dbReference type="SUPFAM" id="SSF53335">
    <property type="entry name" value="S-adenosyl-L-methionine-dependent methyltransferases"/>
    <property type="match status" value="1"/>
</dbReference>
<proteinExistence type="predicted"/>
<evidence type="ECO:0000313" key="4">
    <source>
        <dbReference type="Proteomes" id="UP000323258"/>
    </source>
</evidence>
<dbReference type="PANTHER" id="PTHR12049">
    <property type="entry name" value="PROTEIN ARGININE METHYLTRANSFERASE NDUFAF7, MITOCHONDRIAL"/>
    <property type="match status" value="1"/>
</dbReference>
<keyword evidence="2 3" id="KW-0808">Transferase</keyword>
<evidence type="ECO:0000256" key="2">
    <source>
        <dbReference type="ARBA" id="ARBA00022679"/>
    </source>
</evidence>